<dbReference type="Pfam" id="PF00691">
    <property type="entry name" value="OmpA"/>
    <property type="match status" value="1"/>
</dbReference>
<dbReference type="PANTHER" id="PTHR30329">
    <property type="entry name" value="STATOR ELEMENT OF FLAGELLAR MOTOR COMPLEX"/>
    <property type="match status" value="1"/>
</dbReference>
<feature type="domain" description="PA14" evidence="6">
    <location>
        <begin position="38"/>
        <end position="186"/>
    </location>
</feature>
<dbReference type="CDD" id="cd07185">
    <property type="entry name" value="OmpA_C-like"/>
    <property type="match status" value="1"/>
</dbReference>
<dbReference type="PROSITE" id="PS51820">
    <property type="entry name" value="PA14"/>
    <property type="match status" value="1"/>
</dbReference>
<dbReference type="RefSeq" id="WP_106930490.1">
    <property type="nucleotide sequence ID" value="NZ_PYFT01000001.1"/>
</dbReference>
<keyword evidence="3" id="KW-0998">Cell outer membrane</keyword>
<dbReference type="GO" id="GO:0009279">
    <property type="term" value="C:cell outer membrane"/>
    <property type="evidence" value="ECO:0007669"/>
    <property type="project" value="UniProtKB-SubCell"/>
</dbReference>
<evidence type="ECO:0000259" key="5">
    <source>
        <dbReference type="PROSITE" id="PS51123"/>
    </source>
</evidence>
<dbReference type="SUPFAM" id="SSF56988">
    <property type="entry name" value="Anthrax protective antigen"/>
    <property type="match status" value="1"/>
</dbReference>
<keyword evidence="2 4" id="KW-0472">Membrane</keyword>
<dbReference type="InterPro" id="IPR006664">
    <property type="entry name" value="OMP_bac"/>
</dbReference>
<dbReference type="AlphaFoldDB" id="A0A2T2YGJ5"/>
<dbReference type="Gene3D" id="3.90.182.10">
    <property type="entry name" value="Toxin - Anthrax Protective Antigen,domain 1"/>
    <property type="match status" value="1"/>
</dbReference>
<evidence type="ECO:0000259" key="6">
    <source>
        <dbReference type="PROSITE" id="PS51820"/>
    </source>
</evidence>
<evidence type="ECO:0000256" key="3">
    <source>
        <dbReference type="ARBA" id="ARBA00023237"/>
    </source>
</evidence>
<organism evidence="7 8">
    <name type="scientific">Adhaeribacter arboris</name>
    <dbReference type="NCBI Taxonomy" id="2072846"/>
    <lineage>
        <taxon>Bacteria</taxon>
        <taxon>Pseudomonadati</taxon>
        <taxon>Bacteroidota</taxon>
        <taxon>Cytophagia</taxon>
        <taxon>Cytophagales</taxon>
        <taxon>Hymenobacteraceae</taxon>
        <taxon>Adhaeribacter</taxon>
    </lineage>
</organism>
<evidence type="ECO:0000313" key="8">
    <source>
        <dbReference type="Proteomes" id="UP000240357"/>
    </source>
</evidence>
<accession>A0A2T2YGJ5</accession>
<dbReference type="EMBL" id="PYFT01000001">
    <property type="protein sequence ID" value="PSR54641.1"/>
    <property type="molecule type" value="Genomic_DNA"/>
</dbReference>
<dbReference type="Gene3D" id="3.30.1330.60">
    <property type="entry name" value="OmpA-like domain"/>
    <property type="match status" value="1"/>
</dbReference>
<dbReference type="SUPFAM" id="SSF103088">
    <property type="entry name" value="OmpA-like"/>
    <property type="match status" value="1"/>
</dbReference>
<evidence type="ECO:0008006" key="9">
    <source>
        <dbReference type="Google" id="ProtNLM"/>
    </source>
</evidence>
<evidence type="ECO:0000256" key="1">
    <source>
        <dbReference type="ARBA" id="ARBA00004442"/>
    </source>
</evidence>
<dbReference type="SMART" id="SM00758">
    <property type="entry name" value="PA14"/>
    <property type="match status" value="1"/>
</dbReference>
<name>A0A2T2YGJ5_9BACT</name>
<dbReference type="OrthoDB" id="611024at2"/>
<gene>
    <name evidence="7" type="ORF">AHMF7605_14555</name>
</gene>
<dbReference type="InterPro" id="IPR011658">
    <property type="entry name" value="PA14_dom"/>
</dbReference>
<comment type="subcellular location">
    <subcellularLocation>
        <location evidence="1">Cell outer membrane</location>
    </subcellularLocation>
</comment>
<dbReference type="Pfam" id="PF07691">
    <property type="entry name" value="PA14"/>
    <property type="match status" value="1"/>
</dbReference>
<dbReference type="InterPro" id="IPR036737">
    <property type="entry name" value="OmpA-like_sf"/>
</dbReference>
<comment type="caution">
    <text evidence="7">The sequence shown here is derived from an EMBL/GenBank/DDBJ whole genome shotgun (WGS) entry which is preliminary data.</text>
</comment>
<evidence type="ECO:0000256" key="2">
    <source>
        <dbReference type="ARBA" id="ARBA00023136"/>
    </source>
</evidence>
<dbReference type="InterPro" id="IPR050330">
    <property type="entry name" value="Bact_OuterMem_StrucFunc"/>
</dbReference>
<dbReference type="InterPro" id="IPR006665">
    <property type="entry name" value="OmpA-like"/>
</dbReference>
<sequence>MRYVCFTIVLLAALRTVEPVRAQLAVPVKRNYAVLQGVRGNGLRGDYYNGTNFEEKVLSRTDKQVNFYLFRKSPGPGVYAEDYSVRWTGKLLAPVTGTYKIIVHVDDGVRLWLGGKLLINDWNIQEEVVREAGIELKAGHYYKLKLEYYNGPVTTIIKLAWECPKDVVRVLGLPVYTPEEIIPQRYLFSQPVPLLVYQPVPAVVQLAPKATSKITSASLRTSSAQVKKAASTLPEPVPSVTGILPVVIYKPKRATASRLPTNNAPETPIVATPREDTWDSLETDKAMVLENVFFAQSKSVLLPESVPELDRLVKLLQKFSYLYINIAGHTDNLGSYRLKKRLSIKRALVVADYLQQHGIAGNRITTQGYADRRPITGNATETERAKNRRVEFIVSANKME</sequence>
<dbReference type="InterPro" id="IPR037524">
    <property type="entry name" value="PA14/GLEYA"/>
</dbReference>
<dbReference type="PROSITE" id="PS51123">
    <property type="entry name" value="OMPA_2"/>
    <property type="match status" value="1"/>
</dbReference>
<reference evidence="7 8" key="1">
    <citation type="submission" date="2018-03" db="EMBL/GenBank/DDBJ databases">
        <title>Adhaeribacter sp. HMF7605 Genome sequencing and assembly.</title>
        <authorList>
            <person name="Kang H."/>
            <person name="Kang J."/>
            <person name="Cha I."/>
            <person name="Kim H."/>
            <person name="Joh K."/>
        </authorList>
    </citation>
    <scope>NUCLEOTIDE SEQUENCE [LARGE SCALE GENOMIC DNA]</scope>
    <source>
        <strain evidence="7 8">HMF7605</strain>
    </source>
</reference>
<protein>
    <recommendedName>
        <fullName evidence="9">Signaling protein</fullName>
    </recommendedName>
</protein>
<dbReference type="PANTHER" id="PTHR30329:SF21">
    <property type="entry name" value="LIPOPROTEIN YIAD-RELATED"/>
    <property type="match status" value="1"/>
</dbReference>
<keyword evidence="8" id="KW-1185">Reference proteome</keyword>
<evidence type="ECO:0000313" key="7">
    <source>
        <dbReference type="EMBL" id="PSR54641.1"/>
    </source>
</evidence>
<dbReference type="Proteomes" id="UP000240357">
    <property type="component" value="Unassembled WGS sequence"/>
</dbReference>
<proteinExistence type="predicted"/>
<evidence type="ECO:0000256" key="4">
    <source>
        <dbReference type="PROSITE-ProRule" id="PRU00473"/>
    </source>
</evidence>
<feature type="domain" description="OmpA-like" evidence="5">
    <location>
        <begin position="282"/>
        <end position="398"/>
    </location>
</feature>
<dbReference type="PRINTS" id="PR01021">
    <property type="entry name" value="OMPADOMAIN"/>
</dbReference>